<dbReference type="PROSITE" id="PS51140">
    <property type="entry name" value="CUE"/>
    <property type="match status" value="1"/>
</dbReference>
<sequence>MDQNLNVQAAAFIPRSSAKKATVGLAKRGLGLSEGESNENIEGSSPLLRGTRKHLGFDGSDGGVNGLALGQRGSGYGGLGGPEDAGPGSSLKGGRATKGGDEALNLPDDLTDAFTSDLTIGGEETDQVGKQNNGSLSGEYEEYINQAERAAEGTGSDLGGASDGYSDDYSGAGLNAHPAENQHHHQQYYYGEQQYVDPAAGLGVYPPSPVMLSEAMPAPVPVPLAMPVVEVDDETMQLLQLEFPQYSPQSLAEILEANDYNISVTIDVLTQLELETDYNASVAPQLSQVAPALNDINFPSLK</sequence>
<feature type="region of interest" description="Disordered" evidence="1">
    <location>
        <begin position="29"/>
        <end position="106"/>
    </location>
</feature>
<evidence type="ECO:0000313" key="4">
    <source>
        <dbReference type="EMBL" id="QDZ22538.1"/>
    </source>
</evidence>
<accession>A0A5B8MPD3</accession>
<dbReference type="EMBL" id="HBHL01007086">
    <property type="protein sequence ID" value="CAD9715702.1"/>
    <property type="molecule type" value="Transcribed_RNA"/>
</dbReference>
<evidence type="ECO:0000313" key="3">
    <source>
        <dbReference type="EMBL" id="CAD9715702.1"/>
    </source>
</evidence>
<evidence type="ECO:0000259" key="2">
    <source>
        <dbReference type="PROSITE" id="PS51140"/>
    </source>
</evidence>
<feature type="domain" description="CUE" evidence="2">
    <location>
        <begin position="231"/>
        <end position="274"/>
    </location>
</feature>
<reference evidence="4 5" key="1">
    <citation type="submission" date="2018-07" db="EMBL/GenBank/DDBJ databases">
        <title>The complete nuclear genome of the prasinophyte Chloropicon primus (CCMP1205).</title>
        <authorList>
            <person name="Pombert J.-F."/>
            <person name="Otis C."/>
            <person name="Turmel M."/>
            <person name="Lemieux C."/>
        </authorList>
    </citation>
    <scope>NUCLEOTIDE SEQUENCE [LARGE SCALE GENOMIC DNA]</scope>
    <source>
        <strain evidence="4 5">CCMP1205</strain>
    </source>
</reference>
<keyword evidence="5" id="KW-1185">Reference proteome</keyword>
<protein>
    <recommendedName>
        <fullName evidence="2">CUE domain-containing protein</fullName>
    </recommendedName>
</protein>
<feature type="compositionally biased region" description="Gly residues" evidence="1">
    <location>
        <begin position="72"/>
        <end position="83"/>
    </location>
</feature>
<proteinExistence type="predicted"/>
<feature type="compositionally biased region" description="Low complexity" evidence="1">
    <location>
        <begin position="33"/>
        <end position="45"/>
    </location>
</feature>
<name>A0A5B8MPD3_9CHLO</name>
<dbReference type="OrthoDB" id="769720at2759"/>
<organism evidence="4 5">
    <name type="scientific">Chloropicon primus</name>
    <dbReference type="NCBI Taxonomy" id="1764295"/>
    <lineage>
        <taxon>Eukaryota</taxon>
        <taxon>Viridiplantae</taxon>
        <taxon>Chlorophyta</taxon>
        <taxon>Chloropicophyceae</taxon>
        <taxon>Chloropicales</taxon>
        <taxon>Chloropicaceae</taxon>
        <taxon>Chloropicon</taxon>
    </lineage>
</organism>
<gene>
    <name evidence="4" type="ORF">A3770_08p50560</name>
    <name evidence="3" type="ORF">CPRI1469_LOCUS4558</name>
</gene>
<dbReference type="GO" id="GO:0043130">
    <property type="term" value="F:ubiquitin binding"/>
    <property type="evidence" value="ECO:0007669"/>
    <property type="project" value="InterPro"/>
</dbReference>
<evidence type="ECO:0000313" key="5">
    <source>
        <dbReference type="Proteomes" id="UP000316726"/>
    </source>
</evidence>
<reference evidence="3" key="2">
    <citation type="submission" date="2021-01" db="EMBL/GenBank/DDBJ databases">
        <authorList>
            <person name="Corre E."/>
            <person name="Pelletier E."/>
            <person name="Niang G."/>
            <person name="Scheremetjew M."/>
            <person name="Finn R."/>
            <person name="Kale V."/>
            <person name="Holt S."/>
            <person name="Cochrane G."/>
            <person name="Meng A."/>
            <person name="Brown T."/>
            <person name="Cohen L."/>
        </authorList>
    </citation>
    <scope>NUCLEOTIDE SEQUENCE</scope>
    <source>
        <strain evidence="3">CCMP1205</strain>
    </source>
</reference>
<dbReference type="InterPro" id="IPR003892">
    <property type="entry name" value="CUE"/>
</dbReference>
<dbReference type="Proteomes" id="UP000316726">
    <property type="component" value="Chromosome 8"/>
</dbReference>
<dbReference type="EMBL" id="CP031041">
    <property type="protein sequence ID" value="QDZ22538.1"/>
    <property type="molecule type" value="Genomic_DNA"/>
</dbReference>
<evidence type="ECO:0000256" key="1">
    <source>
        <dbReference type="SAM" id="MobiDB-lite"/>
    </source>
</evidence>
<dbReference type="AlphaFoldDB" id="A0A5B8MPD3"/>
<feature type="region of interest" description="Disordered" evidence="1">
    <location>
        <begin position="150"/>
        <end position="178"/>
    </location>
</feature>